<comment type="caution">
    <text evidence="2">The sequence shown here is derived from an EMBL/GenBank/DDBJ whole genome shotgun (WGS) entry which is preliminary data.</text>
</comment>
<name>A0A839E134_9PSEU</name>
<organism evidence="2 3">
    <name type="scientific">Halosaccharopolyspora lacisalsi</name>
    <dbReference type="NCBI Taxonomy" id="1000566"/>
    <lineage>
        <taxon>Bacteria</taxon>
        <taxon>Bacillati</taxon>
        <taxon>Actinomycetota</taxon>
        <taxon>Actinomycetes</taxon>
        <taxon>Pseudonocardiales</taxon>
        <taxon>Pseudonocardiaceae</taxon>
        <taxon>Halosaccharopolyspora</taxon>
    </lineage>
</organism>
<protein>
    <submittedName>
        <fullName evidence="2">Putative RNA-binding Zn ribbon-like protein</fullName>
    </submittedName>
</protein>
<evidence type="ECO:0000313" key="2">
    <source>
        <dbReference type="EMBL" id="MBA8826619.1"/>
    </source>
</evidence>
<evidence type="ECO:0000259" key="1">
    <source>
        <dbReference type="Pfam" id="PF11706"/>
    </source>
</evidence>
<dbReference type="Proteomes" id="UP000569329">
    <property type="component" value="Unassembled WGS sequence"/>
</dbReference>
<evidence type="ECO:0000313" key="3">
    <source>
        <dbReference type="Proteomes" id="UP000569329"/>
    </source>
</evidence>
<dbReference type="AlphaFoldDB" id="A0A839E134"/>
<accession>A0A839E134</accession>
<gene>
    <name evidence="2" type="ORF">FHX42_003998</name>
</gene>
<dbReference type="SUPFAM" id="SSF160904">
    <property type="entry name" value="Jann2411-like"/>
    <property type="match status" value="1"/>
</dbReference>
<dbReference type="InterPro" id="IPR010852">
    <property type="entry name" value="ABATE"/>
</dbReference>
<dbReference type="Pfam" id="PF07336">
    <property type="entry name" value="ABATE"/>
    <property type="match status" value="1"/>
</dbReference>
<dbReference type="InterPro" id="IPR023286">
    <property type="entry name" value="ABATE_dom_sf"/>
</dbReference>
<reference evidence="2 3" key="1">
    <citation type="submission" date="2020-07" db="EMBL/GenBank/DDBJ databases">
        <title>Sequencing the genomes of 1000 actinobacteria strains.</title>
        <authorList>
            <person name="Klenk H.-P."/>
        </authorList>
    </citation>
    <scope>NUCLEOTIDE SEQUENCE [LARGE SCALE GENOMIC DNA]</scope>
    <source>
        <strain evidence="2 3">DSM 45975</strain>
    </source>
</reference>
<dbReference type="EMBL" id="JACGWZ010000006">
    <property type="protein sequence ID" value="MBA8826619.1"/>
    <property type="molecule type" value="Genomic_DNA"/>
</dbReference>
<proteinExistence type="predicted"/>
<keyword evidence="3" id="KW-1185">Reference proteome</keyword>
<dbReference type="Pfam" id="PF11706">
    <property type="entry name" value="zf-CGNR"/>
    <property type="match status" value="1"/>
</dbReference>
<feature type="domain" description="Zinc finger CGNR" evidence="1">
    <location>
        <begin position="143"/>
        <end position="185"/>
    </location>
</feature>
<dbReference type="PANTHER" id="PTHR35525:SF3">
    <property type="entry name" value="BLL6575 PROTEIN"/>
    <property type="match status" value="1"/>
</dbReference>
<dbReference type="PANTHER" id="PTHR35525">
    <property type="entry name" value="BLL6575 PROTEIN"/>
    <property type="match status" value="1"/>
</dbReference>
<dbReference type="Gene3D" id="1.10.3300.10">
    <property type="entry name" value="Jann2411-like domain"/>
    <property type="match status" value="1"/>
</dbReference>
<sequence>MDFDSHVSGVMHATVALVNTLTPGWAGGREWHTEYLPEATERALAHGSWGSRAVTPGEVDQLASYAASLREAFEHVDRGDTDAACERTNALLTDTGAVPMLARHDGEPWHLHFHAADAPYARGWAAAMATSLAIVLGSVHADRIGLCSASSCDRVYVDTSRNGTRRFCSTACQNRAKAAAFRERRASESR</sequence>
<dbReference type="RefSeq" id="WP_328796419.1">
    <property type="nucleotide sequence ID" value="NZ_JACGWZ010000006.1"/>
</dbReference>
<dbReference type="InterPro" id="IPR021005">
    <property type="entry name" value="Znf_CGNR"/>
</dbReference>